<dbReference type="InterPro" id="IPR000700">
    <property type="entry name" value="PAS-assoc_C"/>
</dbReference>
<dbReference type="PANTHER" id="PTHR44757">
    <property type="entry name" value="DIGUANYLATE CYCLASE DGCP"/>
    <property type="match status" value="1"/>
</dbReference>
<dbReference type="PANTHER" id="PTHR44757:SF2">
    <property type="entry name" value="BIOFILM ARCHITECTURE MAINTENANCE PROTEIN MBAA"/>
    <property type="match status" value="1"/>
</dbReference>
<dbReference type="InterPro" id="IPR001610">
    <property type="entry name" value="PAC"/>
</dbReference>
<proteinExistence type="predicted"/>
<evidence type="ECO:0000256" key="1">
    <source>
        <dbReference type="ARBA" id="ARBA00015125"/>
    </source>
</evidence>
<gene>
    <name evidence="7" type="ORF">Ga0061069_10526</name>
</gene>
<dbReference type="Pfam" id="PF00990">
    <property type="entry name" value="GGDEF"/>
    <property type="match status" value="1"/>
</dbReference>
<dbReference type="STRING" id="339866.GCA_001418255_01532"/>
<dbReference type="AlphaFoldDB" id="A0A0K6I1F8"/>
<dbReference type="InterPro" id="IPR009050">
    <property type="entry name" value="Globin-like_sf"/>
</dbReference>
<organism evidence="7 8">
    <name type="scientific">Thiomonas bhubaneswarensis</name>
    <dbReference type="NCBI Taxonomy" id="339866"/>
    <lineage>
        <taxon>Bacteria</taxon>
        <taxon>Pseudomonadati</taxon>
        <taxon>Pseudomonadota</taxon>
        <taxon>Betaproteobacteria</taxon>
        <taxon>Burkholderiales</taxon>
        <taxon>Thiomonas</taxon>
    </lineage>
</organism>
<dbReference type="Pfam" id="PF01590">
    <property type="entry name" value="GAF"/>
    <property type="match status" value="1"/>
</dbReference>
<dbReference type="GO" id="GO:0020037">
    <property type="term" value="F:heme binding"/>
    <property type="evidence" value="ECO:0007669"/>
    <property type="project" value="InterPro"/>
</dbReference>
<dbReference type="SUPFAM" id="SSF55781">
    <property type="entry name" value="GAF domain-like"/>
    <property type="match status" value="1"/>
</dbReference>
<dbReference type="Pfam" id="PF00563">
    <property type="entry name" value="EAL"/>
    <property type="match status" value="1"/>
</dbReference>
<feature type="domain" description="EAL" evidence="5">
    <location>
        <begin position="644"/>
        <end position="896"/>
    </location>
</feature>
<dbReference type="InterPro" id="IPR043128">
    <property type="entry name" value="Rev_trsase/Diguanyl_cyclase"/>
</dbReference>
<evidence type="ECO:0000313" key="8">
    <source>
        <dbReference type="Proteomes" id="UP000183649"/>
    </source>
</evidence>
<dbReference type="CDD" id="cd01949">
    <property type="entry name" value="GGDEF"/>
    <property type="match status" value="1"/>
</dbReference>
<dbReference type="Gene3D" id="1.10.490.10">
    <property type="entry name" value="Globins"/>
    <property type="match status" value="1"/>
</dbReference>
<protein>
    <recommendedName>
        <fullName evidence="1">Diguanylate cyclase DosC</fullName>
    </recommendedName>
    <alternativeName>
        <fullName evidence="2">Direct oxygen-sensing cyclase</fullName>
    </alternativeName>
</protein>
<evidence type="ECO:0000313" key="7">
    <source>
        <dbReference type="EMBL" id="CUA96921.1"/>
    </source>
</evidence>
<dbReference type="InterPro" id="IPR035965">
    <property type="entry name" value="PAS-like_dom_sf"/>
</dbReference>
<dbReference type="PROSITE" id="PS50113">
    <property type="entry name" value="PAC"/>
    <property type="match status" value="1"/>
</dbReference>
<dbReference type="InterPro" id="IPR029016">
    <property type="entry name" value="GAF-like_dom_sf"/>
</dbReference>
<dbReference type="InterPro" id="IPR029787">
    <property type="entry name" value="Nucleotide_cyclase"/>
</dbReference>
<dbReference type="GO" id="GO:0019825">
    <property type="term" value="F:oxygen binding"/>
    <property type="evidence" value="ECO:0007669"/>
    <property type="project" value="InterPro"/>
</dbReference>
<dbReference type="Pfam" id="PF11563">
    <property type="entry name" value="Protoglobin"/>
    <property type="match status" value="1"/>
</dbReference>
<dbReference type="EMBL" id="CYHF01000005">
    <property type="protein sequence ID" value="CUA96921.1"/>
    <property type="molecule type" value="Genomic_DNA"/>
</dbReference>
<dbReference type="SMART" id="SM00086">
    <property type="entry name" value="PAC"/>
    <property type="match status" value="1"/>
</dbReference>
<dbReference type="NCBIfam" id="TIGR00254">
    <property type="entry name" value="GGDEF"/>
    <property type="match status" value="1"/>
</dbReference>
<feature type="domain" description="PAS" evidence="3">
    <location>
        <begin position="1"/>
        <end position="66"/>
    </location>
</feature>
<dbReference type="SUPFAM" id="SSF55785">
    <property type="entry name" value="PYP-like sensor domain (PAS domain)"/>
    <property type="match status" value="1"/>
</dbReference>
<dbReference type="Gene3D" id="3.30.70.270">
    <property type="match status" value="1"/>
</dbReference>
<dbReference type="InterPro" id="IPR044398">
    <property type="entry name" value="Globin-sensor_dom"/>
</dbReference>
<evidence type="ECO:0000259" key="6">
    <source>
        <dbReference type="PROSITE" id="PS50887"/>
    </source>
</evidence>
<dbReference type="Gene3D" id="3.30.450.40">
    <property type="match status" value="1"/>
</dbReference>
<sequence>MRAFDAIPESCVLTDADQTIITVNRAFTALTGYTEQEVIGQTCRILQGPRTDPVALEKMRLAIQAGEVFRGCLCNYRKDGTTFWNSITITPLRDAKGQITHFVSVQRDDTEKHQIWETLREQSIHDPLTHLPNRAGLVQHLTLAIARAQRDHKMLALGIIDLDDFKPVNDTWGHAAGDILLAEFAQRLGHQLRAVDFLARLGGDEFVVVLEGLASEQLQSQIVNLARRLHTAVETPFEVMPRQFAEVGMSMGVAIYPGDGQEPDALMRLADAALYEAKSQKANRPHWWRCHSSLCEGGFEQPSLYLPSELDAYGPKASELLIQIQDHLQHVGAQFVREFYAEVHQRREPSAILGHLSAEEYAHLQDKQMEHLRQLLSPATSESQHQAQAAQLGQVHALIGLDASEMILAMQDYTSLVHRAIQSLPWRSDRRTELMGVIGERLKREMHWELQGMRQIEQARQSVLANLDSMAEDWSRKQEGSLIAMALQALLRHLHGLRGAAYGEADAHGQISPVAEAGVVEIYLSDLSQSGVALTFDPQNPQVGQSSTVRAWVTGQIATVPNYATVDTLADVAPIARKHGIRSAATVPVFDIQGNPVGVITLFGGYPCQFESWAAQLWLRSLQQFFQRHAKSISAGRAAIGMPSSQERQRYRRLLHSDRLKMFMQPLVDLYTGRLVKVEALARLQDGSDWITPGTFLPALGAHDLIHLFRNGLSQALQWLHRWDTDGLVLDVSVNLPPTVLVSPECVDWVRHALEATGIDPHRLILELLETEDIENHAARDKAIQSLAELGVQLGMDDLGSGYSGLQRLQTLPFHVVKIDQAAVRQAMETPDRSIPFLGALVRMTQAMGMRVAMEGLESEELIEMAACLGVDWGQGFAIAKPLAPEAILAWAVDWNWTLDPDRPRHALGKQAQIFRQESLPFDWKHAIETHKKWNVAFFERLRGQGKPLNWKVVCRDDVCQLGRWLYRHRQTDVPALRSLYEQALKTHAQFHHMAGDLVRRAEQNGDVVNVLAELQNGALVDQSNQLIHLLNALSEASMKF</sequence>
<dbReference type="PROSITE" id="PS50112">
    <property type="entry name" value="PAS"/>
    <property type="match status" value="1"/>
</dbReference>
<dbReference type="PROSITE" id="PS50883">
    <property type="entry name" value="EAL"/>
    <property type="match status" value="1"/>
</dbReference>
<dbReference type="SMART" id="SM00267">
    <property type="entry name" value="GGDEF"/>
    <property type="match status" value="1"/>
</dbReference>
<feature type="domain" description="GGDEF" evidence="6">
    <location>
        <begin position="153"/>
        <end position="290"/>
    </location>
</feature>
<dbReference type="InterPro" id="IPR052155">
    <property type="entry name" value="Biofilm_reg_signaling"/>
</dbReference>
<dbReference type="InterPro" id="IPR000160">
    <property type="entry name" value="GGDEF_dom"/>
</dbReference>
<dbReference type="InterPro" id="IPR000014">
    <property type="entry name" value="PAS"/>
</dbReference>
<accession>A0A0K6I1F8</accession>
<dbReference type="SUPFAM" id="SSF55073">
    <property type="entry name" value="Nucleotide cyclase"/>
    <property type="match status" value="1"/>
</dbReference>
<dbReference type="CDD" id="cd01948">
    <property type="entry name" value="EAL"/>
    <property type="match status" value="1"/>
</dbReference>
<keyword evidence="8" id="KW-1185">Reference proteome</keyword>
<dbReference type="SMART" id="SM00052">
    <property type="entry name" value="EAL"/>
    <property type="match status" value="1"/>
</dbReference>
<feature type="domain" description="PAC" evidence="4">
    <location>
        <begin position="67"/>
        <end position="121"/>
    </location>
</feature>
<evidence type="ECO:0000256" key="2">
    <source>
        <dbReference type="ARBA" id="ARBA00029839"/>
    </source>
</evidence>
<dbReference type="Proteomes" id="UP000183649">
    <property type="component" value="Unassembled WGS sequence"/>
</dbReference>
<evidence type="ECO:0000259" key="3">
    <source>
        <dbReference type="PROSITE" id="PS50112"/>
    </source>
</evidence>
<dbReference type="SUPFAM" id="SSF46458">
    <property type="entry name" value="Globin-like"/>
    <property type="match status" value="1"/>
</dbReference>
<dbReference type="GO" id="GO:0003824">
    <property type="term" value="F:catalytic activity"/>
    <property type="evidence" value="ECO:0007669"/>
    <property type="project" value="UniProtKB-ARBA"/>
</dbReference>
<dbReference type="FunFam" id="3.30.70.270:FF:000001">
    <property type="entry name" value="Diguanylate cyclase domain protein"/>
    <property type="match status" value="1"/>
</dbReference>
<reference evidence="8" key="1">
    <citation type="submission" date="2015-08" db="EMBL/GenBank/DDBJ databases">
        <authorList>
            <person name="Varghese N."/>
        </authorList>
    </citation>
    <scope>NUCLEOTIDE SEQUENCE [LARGE SCALE GENOMIC DNA]</scope>
    <source>
        <strain evidence="8">DSM 18181</strain>
    </source>
</reference>
<dbReference type="Gene3D" id="3.30.450.20">
    <property type="entry name" value="PAS domain"/>
    <property type="match status" value="1"/>
</dbReference>
<dbReference type="Gene3D" id="1.20.120.30">
    <property type="entry name" value="Aspartate receptor, ligand-binding domain"/>
    <property type="match status" value="1"/>
</dbReference>
<dbReference type="PROSITE" id="PS50887">
    <property type="entry name" value="GGDEF"/>
    <property type="match status" value="1"/>
</dbReference>
<evidence type="ECO:0000259" key="5">
    <source>
        <dbReference type="PROSITE" id="PS50883"/>
    </source>
</evidence>
<dbReference type="InterPro" id="IPR035919">
    <property type="entry name" value="EAL_sf"/>
</dbReference>
<dbReference type="CDD" id="cd14759">
    <property type="entry name" value="GS_GGDEF_2"/>
    <property type="match status" value="1"/>
</dbReference>
<dbReference type="SUPFAM" id="SSF141868">
    <property type="entry name" value="EAL domain-like"/>
    <property type="match status" value="1"/>
</dbReference>
<dbReference type="InterPro" id="IPR001633">
    <property type="entry name" value="EAL_dom"/>
</dbReference>
<dbReference type="CDD" id="cd00130">
    <property type="entry name" value="PAS"/>
    <property type="match status" value="1"/>
</dbReference>
<dbReference type="Gene3D" id="3.20.20.450">
    <property type="entry name" value="EAL domain"/>
    <property type="match status" value="1"/>
</dbReference>
<dbReference type="Pfam" id="PF13426">
    <property type="entry name" value="PAS_9"/>
    <property type="match status" value="1"/>
</dbReference>
<dbReference type="InterPro" id="IPR003018">
    <property type="entry name" value="GAF"/>
</dbReference>
<dbReference type="NCBIfam" id="TIGR00229">
    <property type="entry name" value="sensory_box"/>
    <property type="match status" value="1"/>
</dbReference>
<name>A0A0K6I1F8_9BURK</name>
<evidence type="ECO:0000259" key="4">
    <source>
        <dbReference type="PROSITE" id="PS50113"/>
    </source>
</evidence>
<dbReference type="InterPro" id="IPR012292">
    <property type="entry name" value="Globin/Proto"/>
</dbReference>
<dbReference type="SMART" id="SM00091">
    <property type="entry name" value="PAS"/>
    <property type="match status" value="1"/>
</dbReference>